<name>A0ABV9TSJ7_9ACTN</name>
<keyword evidence="2" id="KW-0812">Transmembrane</keyword>
<evidence type="ECO:0000256" key="1">
    <source>
        <dbReference type="SAM" id="MobiDB-lite"/>
    </source>
</evidence>
<reference evidence="5" key="1">
    <citation type="journal article" date="2019" name="Int. J. Syst. Evol. Microbiol.">
        <title>The Global Catalogue of Microorganisms (GCM) 10K type strain sequencing project: providing services to taxonomists for standard genome sequencing and annotation.</title>
        <authorList>
            <consortium name="The Broad Institute Genomics Platform"/>
            <consortium name="The Broad Institute Genome Sequencing Center for Infectious Disease"/>
            <person name="Wu L."/>
            <person name="Ma J."/>
        </authorList>
    </citation>
    <scope>NUCLEOTIDE SEQUENCE [LARGE SCALE GENOMIC DNA]</scope>
    <source>
        <strain evidence="5">KLKA75</strain>
    </source>
</reference>
<dbReference type="RefSeq" id="WP_378252839.1">
    <property type="nucleotide sequence ID" value="NZ_JBHSIT010000002.1"/>
</dbReference>
<feature type="region of interest" description="Disordered" evidence="1">
    <location>
        <begin position="17"/>
        <end position="84"/>
    </location>
</feature>
<protein>
    <recommendedName>
        <fullName evidence="6">LPXTG cell wall anchor domain-containing protein</fullName>
    </recommendedName>
</protein>
<keyword evidence="2" id="KW-1133">Transmembrane helix</keyword>
<evidence type="ECO:0000256" key="3">
    <source>
        <dbReference type="SAM" id="SignalP"/>
    </source>
</evidence>
<sequence length="200" mass="19018">MFASLAAALVTGALTFGAPAPAPTGTGSGSGSGSPPTVTPTSPTTSPTSPTGSPTKTAPPTTSPTGPAVSVNPTSVTTEPTPLSIQVACPGGTLGAHVSSSAFGTVPAKGESEVGTRTRAGLAPGRYIITLTCSNGRTASTSLEVVGAGGSPRPTPTGAPRTGGGSTSRPDAVLYLTGLALLGIGAAGGVALRRRGRNGG</sequence>
<keyword evidence="3" id="KW-0732">Signal</keyword>
<dbReference type="Proteomes" id="UP001595872">
    <property type="component" value="Unassembled WGS sequence"/>
</dbReference>
<proteinExistence type="predicted"/>
<feature type="transmembrane region" description="Helical" evidence="2">
    <location>
        <begin position="172"/>
        <end position="192"/>
    </location>
</feature>
<organism evidence="4 5">
    <name type="scientific">Actinomadura gamaensis</name>
    <dbReference type="NCBI Taxonomy" id="1763541"/>
    <lineage>
        <taxon>Bacteria</taxon>
        <taxon>Bacillati</taxon>
        <taxon>Actinomycetota</taxon>
        <taxon>Actinomycetes</taxon>
        <taxon>Streptosporangiales</taxon>
        <taxon>Thermomonosporaceae</taxon>
        <taxon>Actinomadura</taxon>
    </lineage>
</organism>
<feature type="compositionally biased region" description="Low complexity" evidence="1">
    <location>
        <begin position="33"/>
        <end position="68"/>
    </location>
</feature>
<feature type="compositionally biased region" description="Polar residues" evidence="1">
    <location>
        <begin position="71"/>
        <end position="84"/>
    </location>
</feature>
<keyword evidence="5" id="KW-1185">Reference proteome</keyword>
<feature type="chain" id="PRO_5045810094" description="LPXTG cell wall anchor domain-containing protein" evidence="3">
    <location>
        <begin position="23"/>
        <end position="200"/>
    </location>
</feature>
<evidence type="ECO:0000256" key="2">
    <source>
        <dbReference type="SAM" id="Phobius"/>
    </source>
</evidence>
<evidence type="ECO:0000313" key="5">
    <source>
        <dbReference type="Proteomes" id="UP001595872"/>
    </source>
</evidence>
<comment type="caution">
    <text evidence="4">The sequence shown here is derived from an EMBL/GenBank/DDBJ whole genome shotgun (WGS) entry which is preliminary data.</text>
</comment>
<feature type="signal peptide" evidence="3">
    <location>
        <begin position="1"/>
        <end position="22"/>
    </location>
</feature>
<keyword evidence="2" id="KW-0472">Membrane</keyword>
<gene>
    <name evidence="4" type="ORF">ACFPCY_07190</name>
</gene>
<evidence type="ECO:0000313" key="4">
    <source>
        <dbReference type="EMBL" id="MFC4907098.1"/>
    </source>
</evidence>
<evidence type="ECO:0008006" key="6">
    <source>
        <dbReference type="Google" id="ProtNLM"/>
    </source>
</evidence>
<feature type="region of interest" description="Disordered" evidence="1">
    <location>
        <begin position="145"/>
        <end position="167"/>
    </location>
</feature>
<dbReference type="EMBL" id="JBHSIT010000002">
    <property type="protein sequence ID" value="MFC4907098.1"/>
    <property type="molecule type" value="Genomic_DNA"/>
</dbReference>
<accession>A0ABV9TSJ7</accession>